<organism evidence="1 2">
    <name type="scientific">Natronincola peptidivorans</name>
    <dbReference type="NCBI Taxonomy" id="426128"/>
    <lineage>
        <taxon>Bacteria</taxon>
        <taxon>Bacillati</taxon>
        <taxon>Bacillota</taxon>
        <taxon>Clostridia</taxon>
        <taxon>Peptostreptococcales</taxon>
        <taxon>Natronincolaceae</taxon>
        <taxon>Natronincola</taxon>
    </lineage>
</organism>
<dbReference type="Proteomes" id="UP000199568">
    <property type="component" value="Unassembled WGS sequence"/>
</dbReference>
<sequence>MMKEKIRDISAMSVETKLRYFNILAIMAAIDEEINQLEMMELYRMAARFKLLHKERLTMLEDIGKNHDEIMGLCEGLLEDLNDQERNIVRFSLMKDLIIIMKADYYEAPEEKKLLHTIKVFFKITEEQMDFFFEEYQQDRSFSEEEVIELYDGNKRKERILTATAIGIPIAAIYVIEGVKKNKSSFIQTFTKRLSNMDYLKAIGLGMISYEIVKGLLKHKDNNESRLKQHLMKDSRKLQERAIRYLILDIANLQQKLQEENQEGLEAKYLKEKIVLLEKTLASFHNTKPQLL</sequence>
<dbReference type="EMBL" id="FOHU01000019">
    <property type="protein sequence ID" value="SET68074.1"/>
    <property type="molecule type" value="Genomic_DNA"/>
</dbReference>
<gene>
    <name evidence="1" type="ORF">SAMN05660297_03132</name>
</gene>
<name>A0A1I0GCZ3_9FIRM</name>
<dbReference type="SUPFAM" id="SSF158682">
    <property type="entry name" value="TerB-like"/>
    <property type="match status" value="1"/>
</dbReference>
<dbReference type="InterPro" id="IPR029024">
    <property type="entry name" value="TerB-like"/>
</dbReference>
<proteinExistence type="predicted"/>
<reference evidence="1 2" key="1">
    <citation type="submission" date="2016-10" db="EMBL/GenBank/DDBJ databases">
        <authorList>
            <person name="de Groot N.N."/>
        </authorList>
    </citation>
    <scope>NUCLEOTIDE SEQUENCE [LARGE SCALE GENOMIC DNA]</scope>
    <source>
        <strain evidence="1 2">DSM 18979</strain>
    </source>
</reference>
<evidence type="ECO:0008006" key="3">
    <source>
        <dbReference type="Google" id="ProtNLM"/>
    </source>
</evidence>
<dbReference type="AlphaFoldDB" id="A0A1I0GCZ3"/>
<dbReference type="STRING" id="426128.SAMN05660297_03132"/>
<keyword evidence="2" id="KW-1185">Reference proteome</keyword>
<accession>A0A1I0GCZ3</accession>
<protein>
    <recommendedName>
        <fullName evidence="3">Tellurite resistance protein TerB</fullName>
    </recommendedName>
</protein>
<evidence type="ECO:0000313" key="2">
    <source>
        <dbReference type="Proteomes" id="UP000199568"/>
    </source>
</evidence>
<dbReference type="Gene3D" id="1.10.3680.10">
    <property type="entry name" value="TerB-like"/>
    <property type="match status" value="1"/>
</dbReference>
<evidence type="ECO:0000313" key="1">
    <source>
        <dbReference type="EMBL" id="SET68074.1"/>
    </source>
</evidence>